<dbReference type="Proteomes" id="UP001339167">
    <property type="component" value="Unassembled WGS sequence"/>
</dbReference>
<name>A0ABU7JJ55_9GAMM</name>
<evidence type="ECO:0000313" key="3">
    <source>
        <dbReference type="Proteomes" id="UP001339167"/>
    </source>
</evidence>
<gene>
    <name evidence="2" type="ORF">QWF21_15850</name>
</gene>
<sequence>MDGFWLGVTAAATLALALFGFFAWYSSRIKVKAKVERHPVNIPESLLSSIEQIAKRFDREDIIKIFESSELKERSEYLLCFLTEAKKIYEDPFCRSGTCSHLEISNVGNEVASGLEIKANGVYLIETLDENDWVEIKLNTFSLKPGDTKKLRIWQHVSLDMDIKVYQDKGKVSLVEYQLSHPFFEAISYLWDKGNRIIVLLVIVFCLQFSYSLYQALQEKQLTESVIESE</sequence>
<keyword evidence="1" id="KW-0812">Transmembrane</keyword>
<dbReference type="RefSeq" id="WP_330089024.1">
    <property type="nucleotide sequence ID" value="NZ_JAUGZK010000016.1"/>
</dbReference>
<protein>
    <submittedName>
        <fullName evidence="2">Uncharacterized protein</fullName>
    </submittedName>
</protein>
<accession>A0ABU7JJ55</accession>
<evidence type="ECO:0000256" key="1">
    <source>
        <dbReference type="SAM" id="Phobius"/>
    </source>
</evidence>
<feature type="transmembrane region" description="Helical" evidence="1">
    <location>
        <begin position="197"/>
        <end position="214"/>
    </location>
</feature>
<comment type="caution">
    <text evidence="2">The sequence shown here is derived from an EMBL/GenBank/DDBJ whole genome shotgun (WGS) entry which is preliminary data.</text>
</comment>
<evidence type="ECO:0000313" key="2">
    <source>
        <dbReference type="EMBL" id="MEE2025711.1"/>
    </source>
</evidence>
<organism evidence="2 3">
    <name type="scientific">Alkalimonas mucilaginosa</name>
    <dbReference type="NCBI Taxonomy" id="3057676"/>
    <lineage>
        <taxon>Bacteria</taxon>
        <taxon>Pseudomonadati</taxon>
        <taxon>Pseudomonadota</taxon>
        <taxon>Gammaproteobacteria</taxon>
        <taxon>Alkalimonas</taxon>
    </lineage>
</organism>
<reference evidence="2 3" key="1">
    <citation type="submission" date="2023-06" db="EMBL/GenBank/DDBJ databases">
        <title>Alkalimonas sp., MEB004 an alkaliphilic bacterium isolated from Lonar Lake, India.</title>
        <authorList>
            <person name="Joshi A."/>
            <person name="Thite S."/>
        </authorList>
    </citation>
    <scope>NUCLEOTIDE SEQUENCE [LARGE SCALE GENOMIC DNA]</scope>
    <source>
        <strain evidence="2 3">MEB004</strain>
    </source>
</reference>
<keyword evidence="1" id="KW-0472">Membrane</keyword>
<keyword evidence="1" id="KW-1133">Transmembrane helix</keyword>
<proteinExistence type="predicted"/>
<feature type="transmembrane region" description="Helical" evidence="1">
    <location>
        <begin position="6"/>
        <end position="25"/>
    </location>
</feature>
<keyword evidence="3" id="KW-1185">Reference proteome</keyword>
<dbReference type="EMBL" id="JAUGZK010000016">
    <property type="protein sequence ID" value="MEE2025711.1"/>
    <property type="molecule type" value="Genomic_DNA"/>
</dbReference>